<feature type="domain" description="CobQ/CobB/MinD/ParA nucleotide binding" evidence="1">
    <location>
        <begin position="5"/>
        <end position="172"/>
    </location>
</feature>
<dbReference type="InterPro" id="IPR002586">
    <property type="entry name" value="CobQ/CobB/MinD/ParA_Nub-bd_dom"/>
</dbReference>
<sequence>MILGIVNIKGGVGKTTTAIYLGSALAAEGKKVTLIDLDRQGTAMDWAESAQEAGTPLGFEVSIAIPRQLERITSSLADDEVVIIDTPPGDEPSINATLQVSDFIIIPAAPRGADVAQMWKVIDVLEQTPYAALLTQVRAGTTAISEAIDALKEADVSFFETVIPLREAFHRSFRTKPTDLGEYAQVLAEIKESF</sequence>
<dbReference type="InterPro" id="IPR050678">
    <property type="entry name" value="DNA_Partitioning_ATPase"/>
</dbReference>
<dbReference type="EMBL" id="CP004352">
    <property type="protein sequence ID" value="AHI21384.1"/>
    <property type="molecule type" value="Genomic_DNA"/>
</dbReference>
<dbReference type="Pfam" id="PF01656">
    <property type="entry name" value="CbiA"/>
    <property type="match status" value="1"/>
</dbReference>
<evidence type="ECO:0000313" key="2">
    <source>
        <dbReference type="EMBL" id="AHI21384.1"/>
    </source>
</evidence>
<organism evidence="2 3">
    <name type="scientific">Corynebacterium casei LMG S-19264</name>
    <dbReference type="NCBI Taxonomy" id="1285583"/>
    <lineage>
        <taxon>Bacteria</taxon>
        <taxon>Bacillati</taxon>
        <taxon>Actinomycetota</taxon>
        <taxon>Actinomycetes</taxon>
        <taxon>Mycobacteriales</taxon>
        <taxon>Corynebacteriaceae</taxon>
        <taxon>Corynebacterium</taxon>
    </lineage>
</organism>
<dbReference type="RefSeq" id="WP_006822444.1">
    <property type="nucleotide sequence ID" value="NZ_CP004352.1"/>
</dbReference>
<evidence type="ECO:0000259" key="1">
    <source>
        <dbReference type="Pfam" id="PF01656"/>
    </source>
</evidence>
<dbReference type="InterPro" id="IPR027417">
    <property type="entry name" value="P-loop_NTPase"/>
</dbReference>
<geneLocation type="plasmid" evidence="2 3">
    <name>pCASE2</name>
</geneLocation>
<dbReference type="SUPFAM" id="SSF52540">
    <property type="entry name" value="P-loop containing nucleoside triphosphate hydrolases"/>
    <property type="match status" value="1"/>
</dbReference>
<name>A0ABN4CGZ7_9CORY</name>
<evidence type="ECO:0000313" key="3">
    <source>
        <dbReference type="Proteomes" id="UP000019226"/>
    </source>
</evidence>
<keyword evidence="3" id="KW-1185">Reference proteome</keyword>
<dbReference type="Gene3D" id="3.40.50.300">
    <property type="entry name" value="P-loop containing nucleotide triphosphate hydrolases"/>
    <property type="match status" value="1"/>
</dbReference>
<dbReference type="GeneID" id="82878921"/>
<dbReference type="PIRSF" id="PIRSF009320">
    <property type="entry name" value="Nuc_binding_HP_1000"/>
    <property type="match status" value="1"/>
</dbReference>
<gene>
    <name evidence="2" type="ORF">CCASEI_14308</name>
</gene>
<keyword evidence="2" id="KW-0614">Plasmid</keyword>
<accession>A0ABN4CGZ7</accession>
<protein>
    <recommendedName>
        <fullName evidence="1">CobQ/CobB/MinD/ParA nucleotide binding domain-containing protein</fullName>
    </recommendedName>
</protein>
<reference evidence="3" key="1">
    <citation type="submission" date="2013-02" db="EMBL/GenBank/DDBJ databases">
        <title>The complete genome sequence of Corynebacterium casei LMG S-19264 (=DSM 44701).</title>
        <authorList>
            <person name="Ruckert C."/>
            <person name="Albersmeier A."/>
            <person name="Kalinowski J."/>
        </authorList>
    </citation>
    <scope>NUCLEOTIDE SEQUENCE [LARGE SCALE GENOMIC DNA]</scope>
    <source>
        <strain evidence="3">LMG S-19264</strain>
        <plasmid evidence="3">pCASE2</plasmid>
    </source>
</reference>
<dbReference type="Proteomes" id="UP000019226">
    <property type="component" value="Plasmid pCASE2"/>
</dbReference>
<proteinExistence type="predicted"/>
<dbReference type="PANTHER" id="PTHR13696">
    <property type="entry name" value="P-LOOP CONTAINING NUCLEOSIDE TRIPHOSPHATE HYDROLASE"/>
    <property type="match status" value="1"/>
</dbReference>
<dbReference type="PANTHER" id="PTHR13696:SF96">
    <property type="entry name" value="COBQ_COBB_MIND_PARA NUCLEOTIDE BINDING DOMAIN-CONTAINING PROTEIN"/>
    <property type="match status" value="1"/>
</dbReference>
<dbReference type="CDD" id="cd02042">
    <property type="entry name" value="ParAB_family"/>
    <property type="match status" value="1"/>
</dbReference>